<dbReference type="GO" id="GO:0016757">
    <property type="term" value="F:glycosyltransferase activity"/>
    <property type="evidence" value="ECO:0007669"/>
    <property type="project" value="InterPro"/>
</dbReference>
<comment type="caution">
    <text evidence="3">The sequence shown here is derived from an EMBL/GenBank/DDBJ whole genome shotgun (WGS) entry which is preliminary data.</text>
</comment>
<evidence type="ECO:0000259" key="1">
    <source>
        <dbReference type="Pfam" id="PF00534"/>
    </source>
</evidence>
<dbReference type="Proteomes" id="UP000607197">
    <property type="component" value="Unassembled WGS sequence"/>
</dbReference>
<accession>A0A830FES6</accession>
<dbReference type="OrthoDB" id="132546at2157"/>
<dbReference type="InterPro" id="IPR028098">
    <property type="entry name" value="Glyco_trans_4-like_N"/>
</dbReference>
<feature type="domain" description="Glycosyl transferase family 1" evidence="1">
    <location>
        <begin position="186"/>
        <end position="341"/>
    </location>
</feature>
<reference evidence="3" key="2">
    <citation type="submission" date="2020-09" db="EMBL/GenBank/DDBJ databases">
        <authorList>
            <person name="Sun Q."/>
            <person name="Ohkuma M."/>
        </authorList>
    </citation>
    <scope>NUCLEOTIDE SEQUENCE</scope>
    <source>
        <strain evidence="3">JCM 19596</strain>
    </source>
</reference>
<evidence type="ECO:0000313" key="3">
    <source>
        <dbReference type="EMBL" id="GGL68223.1"/>
    </source>
</evidence>
<dbReference type="Gene3D" id="3.40.50.2000">
    <property type="entry name" value="Glycogen Phosphorylase B"/>
    <property type="match status" value="2"/>
</dbReference>
<dbReference type="EMBL" id="BMPG01000004">
    <property type="protein sequence ID" value="GGL68223.1"/>
    <property type="molecule type" value="Genomic_DNA"/>
</dbReference>
<dbReference type="InterPro" id="IPR050194">
    <property type="entry name" value="Glycosyltransferase_grp1"/>
</dbReference>
<dbReference type="Pfam" id="PF13439">
    <property type="entry name" value="Glyco_transf_4"/>
    <property type="match status" value="1"/>
</dbReference>
<dbReference type="SUPFAM" id="SSF53756">
    <property type="entry name" value="UDP-Glycosyltransferase/glycogen phosphorylase"/>
    <property type="match status" value="1"/>
</dbReference>
<protein>
    <submittedName>
        <fullName evidence="3">Glycosyl transferase family 1</fullName>
    </submittedName>
</protein>
<dbReference type="Pfam" id="PF00534">
    <property type="entry name" value="Glycos_transf_1"/>
    <property type="match status" value="1"/>
</dbReference>
<evidence type="ECO:0000259" key="2">
    <source>
        <dbReference type="Pfam" id="PF13439"/>
    </source>
</evidence>
<proteinExistence type="predicted"/>
<dbReference type="PANTHER" id="PTHR45947">
    <property type="entry name" value="SULFOQUINOVOSYL TRANSFERASE SQD2"/>
    <property type="match status" value="1"/>
</dbReference>
<dbReference type="RefSeq" id="WP_188979973.1">
    <property type="nucleotide sequence ID" value="NZ_BMPG01000004.1"/>
</dbReference>
<reference evidence="3" key="1">
    <citation type="journal article" date="2014" name="Int. J. Syst. Evol. Microbiol.">
        <title>Complete genome sequence of Corynebacterium casei LMG S-19264T (=DSM 44701T), isolated from a smear-ripened cheese.</title>
        <authorList>
            <consortium name="US DOE Joint Genome Institute (JGI-PGF)"/>
            <person name="Walter F."/>
            <person name="Albersmeier A."/>
            <person name="Kalinowski J."/>
            <person name="Ruckert C."/>
        </authorList>
    </citation>
    <scope>NUCLEOTIDE SEQUENCE</scope>
    <source>
        <strain evidence="3">JCM 19596</strain>
    </source>
</reference>
<dbReference type="InterPro" id="IPR001296">
    <property type="entry name" value="Glyco_trans_1"/>
</dbReference>
<name>A0A830FES6_9EURY</name>
<gene>
    <name evidence="3" type="ORF">GCM10009039_27800</name>
</gene>
<keyword evidence="4" id="KW-1185">Reference proteome</keyword>
<keyword evidence="3" id="KW-0808">Transferase</keyword>
<organism evidence="3 4">
    <name type="scientific">Halocalculus aciditolerans</name>
    <dbReference type="NCBI Taxonomy" id="1383812"/>
    <lineage>
        <taxon>Archaea</taxon>
        <taxon>Methanobacteriati</taxon>
        <taxon>Methanobacteriota</taxon>
        <taxon>Stenosarchaea group</taxon>
        <taxon>Halobacteria</taxon>
        <taxon>Halobacteriales</taxon>
        <taxon>Halobacteriaceae</taxon>
        <taxon>Halocalculus</taxon>
    </lineage>
</organism>
<dbReference type="PANTHER" id="PTHR45947:SF3">
    <property type="entry name" value="SULFOQUINOVOSYL TRANSFERASE SQD2"/>
    <property type="match status" value="1"/>
</dbReference>
<dbReference type="AlphaFoldDB" id="A0A830FES6"/>
<evidence type="ECO:0000313" key="4">
    <source>
        <dbReference type="Proteomes" id="UP000607197"/>
    </source>
</evidence>
<sequence>MKIVHAGKYYYPDKGGIEQVIQTLAEGAADRGHDANVVAAASGWRGGSFKHNGVDVTKSGEMAQMMGVPAAPTYPLKLRRAAQSADVVHHHLPNPLDVGSSFILNHDGVDIVTYHSDIVRQSEFLRAYRPILRKFLKSVDGIITTSPQLRENSSILKEFQEKTTVIPLGIDLEQYRPDEIQSYDIDKPVVLFVGRLNYYKGVEYLVRAAAQINARVVIVGDGDRRESLEELTTELGVDDCVSFEGKVSEQSLKRWYKTADVFALPSIEPSEAFGVVQLEAMAFETPVVNTDLPTGVPWVSKDGETGFTIHSSSSEQLSEALRKLLLDEGLRNHLGTKARQRVEEKFEKNHMVNKTIKFYEQNNE</sequence>
<feature type="domain" description="Glycosyltransferase subfamily 4-like N-terminal" evidence="2">
    <location>
        <begin position="15"/>
        <end position="174"/>
    </location>
</feature>